<name>A0A066WUY0_9FLAO</name>
<evidence type="ECO:0000256" key="1">
    <source>
        <dbReference type="ARBA" id="ARBA00022801"/>
    </source>
</evidence>
<dbReference type="Pfam" id="PF03629">
    <property type="entry name" value="SASA"/>
    <property type="match status" value="1"/>
</dbReference>
<evidence type="ECO:0000256" key="2">
    <source>
        <dbReference type="SAM" id="SignalP"/>
    </source>
</evidence>
<proteinExistence type="predicted"/>
<dbReference type="Proteomes" id="UP000027064">
    <property type="component" value="Unassembled WGS sequence"/>
</dbReference>
<feature type="signal peptide" evidence="2">
    <location>
        <begin position="1"/>
        <end position="22"/>
    </location>
</feature>
<dbReference type="STRING" id="1492738.FEM21_03870"/>
<comment type="caution">
    <text evidence="4">The sequence shown here is derived from an EMBL/GenBank/DDBJ whole genome shotgun (WGS) entry which is preliminary data.</text>
</comment>
<dbReference type="RefSeq" id="WP_035657156.1">
    <property type="nucleotide sequence ID" value="NZ_JNCA01000003.1"/>
</dbReference>
<dbReference type="InterPro" id="IPR036514">
    <property type="entry name" value="SGNH_hydro_sf"/>
</dbReference>
<dbReference type="PANTHER" id="PTHR22901:SF0">
    <property type="entry name" value="SIALATE O-ACETYLESTERASE"/>
    <property type="match status" value="1"/>
</dbReference>
<keyword evidence="2" id="KW-0732">Signal</keyword>
<feature type="chain" id="PRO_5001634170" evidence="2">
    <location>
        <begin position="23"/>
        <end position="522"/>
    </location>
</feature>
<dbReference type="InterPro" id="IPR039329">
    <property type="entry name" value="SIAE"/>
</dbReference>
<dbReference type="PATRIC" id="fig|1492738.3.peg.382"/>
<sequence>MKNKTSILAVMLMIFISNLIMAQIKPNSLFNDHMVLQREVPIPVWGTASINESVTVSLNGKSVAVKADGNGNWMIKLPKQKAGGPYKMEISGKNRIIYNDVYVGDVWLCSGQSNMHMTVAKETRYWCGVTNEAEEVANAKFPLIRFFDVEYTPSQTVKTNAVAKWEVCSPETIGHQSAVAYFFAREIYQKYKIPVGLLTSSYGASTAETWISKEALEAQPNLKPLLDAYAAKMDKFVADSTVIMSKYRTDLAKFKGDLAVSQAAAGDVNAKVRKAPGNPNPANDQHNPFVCYNGMIAPLAPYAIKGALWYQGESNGPSAKLYREIMETLIANWRSKFQVGDFPFLYVQLANYGKPMQKPVEDGSMMTVREAQLQNLSVKNTGMVVAIENAGDEPGNIHPKNKQAIGYRLGLIARTKAYGEKINYSGPVYKSYKLNNNTVELSFDHVGKGLVAKDNKLTGFAICGEDKKWVTANAEIKGEKIIVSSPEVTKPVAVRYCWGTNPPASLMNKDGLWTSHFRTDNW</sequence>
<dbReference type="GO" id="GO:0001681">
    <property type="term" value="F:sialate O-acetylesterase activity"/>
    <property type="evidence" value="ECO:0007669"/>
    <property type="project" value="UniProtKB-EC"/>
</dbReference>
<keyword evidence="5" id="KW-1185">Reference proteome</keyword>
<dbReference type="PANTHER" id="PTHR22901">
    <property type="entry name" value="SIALATE O-ACETYLESTERASE"/>
    <property type="match status" value="1"/>
</dbReference>
<dbReference type="Gene3D" id="3.40.50.1110">
    <property type="entry name" value="SGNH hydrolase"/>
    <property type="match status" value="1"/>
</dbReference>
<dbReference type="OrthoDB" id="9816001at2"/>
<gene>
    <name evidence="4" type="ORF">FEM21_03870</name>
</gene>
<dbReference type="Gene3D" id="2.60.40.10">
    <property type="entry name" value="Immunoglobulins"/>
    <property type="match status" value="1"/>
</dbReference>
<keyword evidence="1 4" id="KW-0378">Hydrolase</keyword>
<evidence type="ECO:0000313" key="4">
    <source>
        <dbReference type="EMBL" id="KDN56368.1"/>
    </source>
</evidence>
<feature type="domain" description="Sialate O-acetylesterase" evidence="3">
    <location>
        <begin position="303"/>
        <end position="399"/>
    </location>
</feature>
<dbReference type="EC" id="3.1.1.53" evidence="4"/>
<reference evidence="4 5" key="1">
    <citation type="submission" date="2014-05" db="EMBL/GenBank/DDBJ databases">
        <title>Genome Sequence of Flavobacterium sp. EM1321.</title>
        <authorList>
            <person name="Shin S.-K."/>
            <person name="Yi H."/>
        </authorList>
    </citation>
    <scope>NUCLEOTIDE SEQUENCE [LARGE SCALE GENOMIC DNA]</scope>
    <source>
        <strain evidence="4 5">EM1321</strain>
    </source>
</reference>
<organism evidence="4 5">
    <name type="scientific">Flavobacterium seoulense</name>
    <dbReference type="NCBI Taxonomy" id="1492738"/>
    <lineage>
        <taxon>Bacteria</taxon>
        <taxon>Pseudomonadati</taxon>
        <taxon>Bacteroidota</taxon>
        <taxon>Flavobacteriia</taxon>
        <taxon>Flavobacteriales</taxon>
        <taxon>Flavobacteriaceae</taxon>
        <taxon>Flavobacterium</taxon>
    </lineage>
</organism>
<dbReference type="EMBL" id="JNCA01000003">
    <property type="protein sequence ID" value="KDN56368.1"/>
    <property type="molecule type" value="Genomic_DNA"/>
</dbReference>
<dbReference type="GO" id="GO:0005975">
    <property type="term" value="P:carbohydrate metabolic process"/>
    <property type="evidence" value="ECO:0007669"/>
    <property type="project" value="TreeGrafter"/>
</dbReference>
<dbReference type="InterPro" id="IPR005181">
    <property type="entry name" value="SASA"/>
</dbReference>
<evidence type="ECO:0000259" key="3">
    <source>
        <dbReference type="Pfam" id="PF03629"/>
    </source>
</evidence>
<dbReference type="eggNOG" id="COG2755">
    <property type="taxonomic scope" value="Bacteria"/>
</dbReference>
<dbReference type="AlphaFoldDB" id="A0A066WUY0"/>
<accession>A0A066WUY0</accession>
<dbReference type="InterPro" id="IPR013783">
    <property type="entry name" value="Ig-like_fold"/>
</dbReference>
<evidence type="ECO:0000313" key="5">
    <source>
        <dbReference type="Proteomes" id="UP000027064"/>
    </source>
</evidence>
<protein>
    <submittedName>
        <fullName evidence="4">Sialate O-acetylesterase</fullName>
        <ecNumber evidence="4">3.1.1.53</ecNumber>
    </submittedName>
</protein>
<dbReference type="SUPFAM" id="SSF52266">
    <property type="entry name" value="SGNH hydrolase"/>
    <property type="match status" value="1"/>
</dbReference>